<dbReference type="Gene3D" id="1.20.1250.20">
    <property type="entry name" value="MFS general substrate transporter like domains"/>
    <property type="match status" value="2"/>
</dbReference>
<evidence type="ECO:0000259" key="5">
    <source>
        <dbReference type="PROSITE" id="PS50850"/>
    </source>
</evidence>
<evidence type="ECO:0000256" key="3">
    <source>
        <dbReference type="ARBA" id="ARBA00023136"/>
    </source>
</evidence>
<dbReference type="STRING" id="1036779.SAMN04515666_102152"/>
<proteinExistence type="predicted"/>
<feature type="transmembrane region" description="Helical" evidence="4">
    <location>
        <begin position="324"/>
        <end position="344"/>
    </location>
</feature>
<feature type="domain" description="Major facilitator superfamily (MFS) profile" evidence="5">
    <location>
        <begin position="26"/>
        <end position="413"/>
    </location>
</feature>
<dbReference type="InterPro" id="IPR036259">
    <property type="entry name" value="MFS_trans_sf"/>
</dbReference>
<evidence type="ECO:0000256" key="4">
    <source>
        <dbReference type="SAM" id="Phobius"/>
    </source>
</evidence>
<dbReference type="RefSeq" id="WP_091830942.1">
    <property type="nucleotide sequence ID" value="NZ_FOAN01000002.1"/>
</dbReference>
<keyword evidence="7" id="KW-1185">Reference proteome</keyword>
<dbReference type="InterPro" id="IPR052952">
    <property type="entry name" value="MFS-Transporter"/>
</dbReference>
<dbReference type="AlphaFoldDB" id="A0A1H7KBI2"/>
<dbReference type="Pfam" id="PF07690">
    <property type="entry name" value="MFS_1"/>
    <property type="match status" value="1"/>
</dbReference>
<dbReference type="PANTHER" id="PTHR23527">
    <property type="entry name" value="BLL3282 PROTEIN"/>
    <property type="match status" value="1"/>
</dbReference>
<protein>
    <submittedName>
        <fullName evidence="6">Sugar phosphate permease</fullName>
    </submittedName>
</protein>
<feature type="transmembrane region" description="Helical" evidence="4">
    <location>
        <begin position="54"/>
        <end position="78"/>
    </location>
</feature>
<dbReference type="InterPro" id="IPR020846">
    <property type="entry name" value="MFS_dom"/>
</dbReference>
<gene>
    <name evidence="6" type="ORF">SAMN04515666_102152</name>
</gene>
<name>A0A1H7KBI2_9HYPH</name>
<keyword evidence="2 4" id="KW-1133">Transmembrane helix</keyword>
<dbReference type="Proteomes" id="UP000199664">
    <property type="component" value="Unassembled WGS sequence"/>
</dbReference>
<feature type="transmembrane region" description="Helical" evidence="4">
    <location>
        <begin position="151"/>
        <end position="174"/>
    </location>
</feature>
<accession>A0A1H7KBI2</accession>
<dbReference type="OrthoDB" id="9794076at2"/>
<feature type="transmembrane region" description="Helical" evidence="4">
    <location>
        <begin position="257"/>
        <end position="277"/>
    </location>
</feature>
<feature type="transmembrane region" description="Helical" evidence="4">
    <location>
        <begin position="298"/>
        <end position="318"/>
    </location>
</feature>
<feature type="transmembrane region" description="Helical" evidence="4">
    <location>
        <begin position="21"/>
        <end position="48"/>
    </location>
</feature>
<feature type="transmembrane region" description="Helical" evidence="4">
    <location>
        <begin position="232"/>
        <end position="251"/>
    </location>
</feature>
<dbReference type="PANTHER" id="PTHR23527:SF1">
    <property type="entry name" value="BLL3282 PROTEIN"/>
    <property type="match status" value="1"/>
</dbReference>
<dbReference type="GO" id="GO:0022857">
    <property type="term" value="F:transmembrane transporter activity"/>
    <property type="evidence" value="ECO:0007669"/>
    <property type="project" value="InterPro"/>
</dbReference>
<reference evidence="7" key="1">
    <citation type="submission" date="2016-10" db="EMBL/GenBank/DDBJ databases">
        <authorList>
            <person name="Varghese N."/>
            <person name="Submissions S."/>
        </authorList>
    </citation>
    <scope>NUCLEOTIDE SEQUENCE [LARGE SCALE GENOMIC DNA]</scope>
    <source>
        <strain evidence="7">LMG 26383,CCUG 61248,R- 45681</strain>
    </source>
</reference>
<evidence type="ECO:0000313" key="6">
    <source>
        <dbReference type="EMBL" id="SEK84179.1"/>
    </source>
</evidence>
<keyword evidence="1 4" id="KW-0812">Transmembrane</keyword>
<dbReference type="EMBL" id="FOAN01000002">
    <property type="protein sequence ID" value="SEK84179.1"/>
    <property type="molecule type" value="Genomic_DNA"/>
</dbReference>
<evidence type="ECO:0000256" key="1">
    <source>
        <dbReference type="ARBA" id="ARBA00022692"/>
    </source>
</evidence>
<feature type="transmembrane region" description="Helical" evidence="4">
    <location>
        <begin position="180"/>
        <end position="200"/>
    </location>
</feature>
<dbReference type="SUPFAM" id="SSF103473">
    <property type="entry name" value="MFS general substrate transporter"/>
    <property type="match status" value="1"/>
</dbReference>
<feature type="transmembrane region" description="Helical" evidence="4">
    <location>
        <begin position="385"/>
        <end position="406"/>
    </location>
</feature>
<evidence type="ECO:0000313" key="7">
    <source>
        <dbReference type="Proteomes" id="UP000199664"/>
    </source>
</evidence>
<evidence type="ECO:0000256" key="2">
    <source>
        <dbReference type="ARBA" id="ARBA00022989"/>
    </source>
</evidence>
<feature type="transmembrane region" description="Helical" evidence="4">
    <location>
        <begin position="113"/>
        <end position="130"/>
    </location>
</feature>
<feature type="transmembrane region" description="Helical" evidence="4">
    <location>
        <begin position="356"/>
        <end position="379"/>
    </location>
</feature>
<organism evidence="6 7">
    <name type="scientific">Bosea lupini</name>
    <dbReference type="NCBI Taxonomy" id="1036779"/>
    <lineage>
        <taxon>Bacteria</taxon>
        <taxon>Pseudomonadati</taxon>
        <taxon>Pseudomonadota</taxon>
        <taxon>Alphaproteobacteria</taxon>
        <taxon>Hyphomicrobiales</taxon>
        <taxon>Boseaceae</taxon>
        <taxon>Bosea</taxon>
    </lineage>
</organism>
<dbReference type="PROSITE" id="PS50850">
    <property type="entry name" value="MFS"/>
    <property type="match status" value="1"/>
</dbReference>
<sequence>MSTTIPSPVPEEAASRAGTDPYIWTVLTVAVATQTAGSFVSQGVYILVPFWRDAFGISLASAALAVTAMNGTQILTMVSLGRAIDRHGERVVVGIAMVGMALAMVAAALASELIGLLLCMSVLGGTYAAVQPGGTRAIMRWFPPQHRGLATGFRQAAVPLGTMIAAALLPLLAVRVGLAAAAWSSAAVSLLGALLFLLFYKEGGAAQAKRETPLALRQLIRTVGENPRFWPVLRLGIAMSAFQFTFTAHAIGYMADALALGMLGAASLFALAQLAGIPGRVLLPWLSDRLRPGRRSQSFAVTALLGAAAAAALAALPAGVPAPLAAAVLVLFGIFGIGWFPLYLLDIAEMAPRSSIASTVSFASTLCLIVMALGPWLFGLAADRFGYACAWALLIVPVVVTALPLLRSRDRALEARVDGPA</sequence>
<keyword evidence="3 4" id="KW-0472">Membrane</keyword>
<dbReference type="InterPro" id="IPR011701">
    <property type="entry name" value="MFS"/>
</dbReference>
<feature type="transmembrane region" description="Helical" evidence="4">
    <location>
        <begin position="90"/>
        <end position="107"/>
    </location>
</feature>